<dbReference type="AlphaFoldDB" id="A0A0F9H7N4"/>
<feature type="compositionally biased region" description="Basic and acidic residues" evidence="1">
    <location>
        <begin position="104"/>
        <end position="114"/>
    </location>
</feature>
<sequence length="160" mass="17544">MDNEQLAPNARPDEFDYEKLSQEFTAEEQNAAAWLSVVLLLAENRAMVDVFRKLLVAKGVASDEEIIAAIKTELEQPNLGNWYGFMNQLYAFRVAETLDIQKQKREGNLSKEEAPQGDLTDVSGGPPIPTGPPAPKDIVSSTTIVQTAPTVEGEPNGEKE</sequence>
<name>A0A0F9H7N4_9ZZZZ</name>
<feature type="compositionally biased region" description="Pro residues" evidence="1">
    <location>
        <begin position="126"/>
        <end position="135"/>
    </location>
</feature>
<organism evidence="2">
    <name type="scientific">marine sediment metagenome</name>
    <dbReference type="NCBI Taxonomy" id="412755"/>
    <lineage>
        <taxon>unclassified sequences</taxon>
        <taxon>metagenomes</taxon>
        <taxon>ecological metagenomes</taxon>
    </lineage>
</organism>
<comment type="caution">
    <text evidence="2">The sequence shown here is derived from an EMBL/GenBank/DDBJ whole genome shotgun (WGS) entry which is preliminary data.</text>
</comment>
<feature type="region of interest" description="Disordered" evidence="1">
    <location>
        <begin position="104"/>
        <end position="160"/>
    </location>
</feature>
<proteinExistence type="predicted"/>
<accession>A0A0F9H7N4</accession>
<evidence type="ECO:0000256" key="1">
    <source>
        <dbReference type="SAM" id="MobiDB-lite"/>
    </source>
</evidence>
<dbReference type="EMBL" id="LAZR01015855">
    <property type="protein sequence ID" value="KKM07060.1"/>
    <property type="molecule type" value="Genomic_DNA"/>
</dbReference>
<evidence type="ECO:0000313" key="2">
    <source>
        <dbReference type="EMBL" id="KKM07060.1"/>
    </source>
</evidence>
<reference evidence="2" key="1">
    <citation type="journal article" date="2015" name="Nature">
        <title>Complex archaea that bridge the gap between prokaryotes and eukaryotes.</title>
        <authorList>
            <person name="Spang A."/>
            <person name="Saw J.H."/>
            <person name="Jorgensen S.L."/>
            <person name="Zaremba-Niedzwiedzka K."/>
            <person name="Martijn J."/>
            <person name="Lind A.E."/>
            <person name="van Eijk R."/>
            <person name="Schleper C."/>
            <person name="Guy L."/>
            <person name="Ettema T.J."/>
        </authorList>
    </citation>
    <scope>NUCLEOTIDE SEQUENCE</scope>
</reference>
<feature type="compositionally biased region" description="Polar residues" evidence="1">
    <location>
        <begin position="139"/>
        <end position="149"/>
    </location>
</feature>
<protein>
    <submittedName>
        <fullName evidence="2">Uncharacterized protein</fullName>
    </submittedName>
</protein>
<gene>
    <name evidence="2" type="ORF">LCGC14_1737770</name>
</gene>